<dbReference type="Proteomes" id="UP000005945">
    <property type="component" value="Unassembled WGS sequence"/>
</dbReference>
<accession>A8SBC3</accession>
<reference evidence="1 2" key="2">
    <citation type="submission" date="2007-09" db="EMBL/GenBank/DDBJ databases">
        <authorList>
            <person name="Fulton L."/>
            <person name="Clifton S."/>
            <person name="Fulton B."/>
            <person name="Xu J."/>
            <person name="Minx P."/>
            <person name="Pepin K.H."/>
            <person name="Johnson M."/>
            <person name="Thiruvilangam P."/>
            <person name="Bhonagiri V."/>
            <person name="Nash W.E."/>
            <person name="Mardis E.R."/>
            <person name="Wilson R.K."/>
        </authorList>
    </citation>
    <scope>NUCLEOTIDE SEQUENCE [LARGE SCALE GENOMIC DNA]</scope>
    <source>
        <strain evidence="1 2">M21/2</strain>
    </source>
</reference>
<reference evidence="1 2" key="1">
    <citation type="submission" date="2007-09" db="EMBL/GenBank/DDBJ databases">
        <title>Draft genome sequence of Faecalibacterium prausnitzii M21/2.</title>
        <authorList>
            <person name="Sudarsanam P."/>
            <person name="Ley R."/>
            <person name="Guruge J."/>
            <person name="Turnbaugh P.J."/>
            <person name="Mahowald M."/>
            <person name="Liep D."/>
            <person name="Gordon J."/>
        </authorList>
    </citation>
    <scope>NUCLEOTIDE SEQUENCE [LARGE SCALE GENOMIC DNA]</scope>
    <source>
        <strain evidence="1 2">M21/2</strain>
    </source>
</reference>
<sequence>MSVQTAIYYSKLLYFCQAFLTKRTIKNVLHFLVKRTIM</sequence>
<name>A8SBC3_9FIRM</name>
<gene>
    <name evidence="1" type="ORF">FAEPRAM212_01625</name>
</gene>
<dbReference type="AlphaFoldDB" id="A8SBC3"/>
<dbReference type="HOGENOM" id="CLU_3328117_0_0_9"/>
<proteinExistence type="predicted"/>
<organism evidence="1 2">
    <name type="scientific">Faecalibacterium prausnitzii M21/2</name>
    <dbReference type="NCBI Taxonomy" id="411485"/>
    <lineage>
        <taxon>Bacteria</taxon>
        <taxon>Bacillati</taxon>
        <taxon>Bacillota</taxon>
        <taxon>Clostridia</taxon>
        <taxon>Eubacteriales</taxon>
        <taxon>Oscillospiraceae</taxon>
        <taxon>Faecalibacterium</taxon>
    </lineage>
</organism>
<protein>
    <submittedName>
        <fullName evidence="1">Uncharacterized protein</fullName>
    </submittedName>
</protein>
<dbReference type="EMBL" id="ABED02000025">
    <property type="protein sequence ID" value="EDP21803.1"/>
    <property type="molecule type" value="Genomic_DNA"/>
</dbReference>
<comment type="caution">
    <text evidence="1">The sequence shown here is derived from an EMBL/GenBank/DDBJ whole genome shotgun (WGS) entry which is preliminary data.</text>
</comment>
<evidence type="ECO:0000313" key="1">
    <source>
        <dbReference type="EMBL" id="EDP21803.1"/>
    </source>
</evidence>
<evidence type="ECO:0000313" key="2">
    <source>
        <dbReference type="Proteomes" id="UP000005945"/>
    </source>
</evidence>